<evidence type="ECO:0000313" key="15">
    <source>
        <dbReference type="Proteomes" id="UP000295703"/>
    </source>
</evidence>
<dbReference type="PRINTS" id="PR00092">
    <property type="entry name" value="TYROSINASE"/>
</dbReference>
<evidence type="ECO:0000256" key="9">
    <source>
        <dbReference type="ARBA" id="ARBA00048233"/>
    </source>
</evidence>
<dbReference type="InterPro" id="IPR041640">
    <property type="entry name" value="Tyrosinase_C"/>
</dbReference>
<evidence type="ECO:0000256" key="10">
    <source>
        <dbReference type="ARBA" id="ARBA00048881"/>
    </source>
</evidence>
<evidence type="ECO:0000259" key="12">
    <source>
        <dbReference type="PROSITE" id="PS00497"/>
    </source>
</evidence>
<comment type="cofactor">
    <cofactor evidence="1">
        <name>Cu(2+)</name>
        <dbReference type="ChEBI" id="CHEBI:29036"/>
    </cofactor>
</comment>
<evidence type="ECO:0000313" key="14">
    <source>
        <dbReference type="EMBL" id="TDZ39149.1"/>
    </source>
</evidence>
<dbReference type="Gene3D" id="1.10.1280.10">
    <property type="entry name" value="Di-copper center containing domain from catechol oxidase"/>
    <property type="match status" value="1"/>
</dbReference>
<dbReference type="AlphaFoldDB" id="A0A4V3HTN3"/>
<keyword evidence="7" id="KW-0503">Monooxygenase</keyword>
<comment type="catalytic activity">
    <reaction evidence="9">
        <text>2 L-dopa + O2 = 2 L-dopaquinone + 2 H2O</text>
        <dbReference type="Rhea" id="RHEA:34287"/>
        <dbReference type="ChEBI" id="CHEBI:15377"/>
        <dbReference type="ChEBI" id="CHEBI:15379"/>
        <dbReference type="ChEBI" id="CHEBI:57504"/>
        <dbReference type="ChEBI" id="CHEBI:57924"/>
        <dbReference type="EC" id="1.14.18.1"/>
    </reaction>
</comment>
<name>A0A4V3HTN3_COLTR</name>
<dbReference type="GO" id="GO:0042438">
    <property type="term" value="P:melanin biosynthetic process"/>
    <property type="evidence" value="ECO:0007669"/>
    <property type="project" value="UniProtKB-KW"/>
</dbReference>
<keyword evidence="15" id="KW-1185">Reference proteome</keyword>
<evidence type="ECO:0000256" key="4">
    <source>
        <dbReference type="ARBA" id="ARBA00022723"/>
    </source>
</evidence>
<feature type="domain" description="Tyrosinase copper-binding" evidence="12">
    <location>
        <begin position="102"/>
        <end position="119"/>
    </location>
</feature>
<dbReference type="PROSITE" id="PS00498">
    <property type="entry name" value="TYROSINASE_2"/>
    <property type="match status" value="1"/>
</dbReference>
<dbReference type="GO" id="GO:0004503">
    <property type="term" value="F:tyrosinase activity"/>
    <property type="evidence" value="ECO:0007669"/>
    <property type="project" value="UniProtKB-EC"/>
</dbReference>
<keyword evidence="8" id="KW-0470">Melanin biosynthesis</keyword>
<comment type="caution">
    <text evidence="14">The sequence shown here is derived from an EMBL/GenBank/DDBJ whole genome shotgun (WGS) entry which is preliminary data.</text>
</comment>
<evidence type="ECO:0000256" key="2">
    <source>
        <dbReference type="ARBA" id="ARBA00009928"/>
    </source>
</evidence>
<dbReference type="Pfam" id="PF18132">
    <property type="entry name" value="Tyrosinase_C"/>
    <property type="match status" value="1"/>
</dbReference>
<keyword evidence="6" id="KW-0186">Copper</keyword>
<dbReference type="InterPro" id="IPR050316">
    <property type="entry name" value="Tyrosinase/Hemocyanin"/>
</dbReference>
<evidence type="ECO:0000256" key="8">
    <source>
        <dbReference type="ARBA" id="ARBA00023101"/>
    </source>
</evidence>
<dbReference type="PROSITE" id="PS00497">
    <property type="entry name" value="TYROSINASE_1"/>
    <property type="match status" value="1"/>
</dbReference>
<proteinExistence type="inferred from homology"/>
<feature type="domain" description="Tyrosinase copper-binding" evidence="13">
    <location>
        <begin position="365"/>
        <end position="376"/>
    </location>
</feature>
<evidence type="ECO:0000256" key="11">
    <source>
        <dbReference type="SAM" id="MobiDB-lite"/>
    </source>
</evidence>
<keyword evidence="4" id="KW-0479">Metal-binding</keyword>
<evidence type="ECO:0000259" key="13">
    <source>
        <dbReference type="PROSITE" id="PS00498"/>
    </source>
</evidence>
<dbReference type="EC" id="1.14.18.1" evidence="3"/>
<dbReference type="STRING" id="5466.A0A4V3HTN3"/>
<dbReference type="EMBL" id="RYZW01000183">
    <property type="protein sequence ID" value="TDZ39149.1"/>
    <property type="molecule type" value="Genomic_DNA"/>
</dbReference>
<sequence>MTSPFTSYPIAGIPNGGSNPPARQEINAWATNNPIQLSLFVQALRIFQSMDFKDQLSYYRIAGIHGLPATSWDNDPIPYEASQTYPSAASHQDGTPDFYCPHNTLIFPTWHRAYLSLYEQRLWEIMTKQIVPNITTAAKEQWMDEANKWRVPYWDWAGIPSVPAVCTTPTIRINLPDGSTSDDWNPLYQFSTSNLSTSQPSSKPLFKDQATFGEFAIFSEDSTSLTNQTYATSRWGINHPILPQQASGVVNNQLVDQALQHPPYTLVGNAGGLSGSLAEQVARLFQKGSFTNFAQFATTTHGDQGPSGYLSLELLHNCIHDFTGGVGYVPDPSANQKPPPNIDPKSPPPKYAYGHMTDLGVAAFDPIFWLHHCNVDRQLAIFQQLNYVAWWSGRDPDYDPASDAPLYPFHTTTKFDHFTSDLVQDWTKLGYTYDTLQSSPGSNSPAVSAADLKKRLTLTYGALKKAVQAVPADGLDGLDNDFIINVVYNRYALGGRSYIIYFFIGKPAEDEDGDGSQGDLWNPDYVGSIHSFSRNWGKSGVNCENCARQQDNKLLSKGQVPVTLQLLQRAVSDDERWNGVKHLGADHILEYVKENLYWKVVALPGENIELKSFPDLKVSFLAGKATHSDDPEEASKYHGYDNEWEVTGRKDGSKHWDHIKKDGKTVSPV</sequence>
<organism evidence="14 15">
    <name type="scientific">Colletotrichum trifolii</name>
    <dbReference type="NCBI Taxonomy" id="5466"/>
    <lineage>
        <taxon>Eukaryota</taxon>
        <taxon>Fungi</taxon>
        <taxon>Dikarya</taxon>
        <taxon>Ascomycota</taxon>
        <taxon>Pezizomycotina</taxon>
        <taxon>Sordariomycetes</taxon>
        <taxon>Hypocreomycetidae</taxon>
        <taxon>Glomerellales</taxon>
        <taxon>Glomerellaceae</taxon>
        <taxon>Colletotrichum</taxon>
        <taxon>Colletotrichum orbiculare species complex</taxon>
    </lineage>
</organism>
<evidence type="ECO:0000256" key="3">
    <source>
        <dbReference type="ARBA" id="ARBA00011906"/>
    </source>
</evidence>
<gene>
    <name evidence="14" type="primary">tyr1-0</name>
    <name evidence="14" type="ORF">CTRI78_v010658</name>
</gene>
<dbReference type="GO" id="GO:0046872">
    <property type="term" value="F:metal ion binding"/>
    <property type="evidence" value="ECO:0007669"/>
    <property type="project" value="UniProtKB-KW"/>
</dbReference>
<evidence type="ECO:0000256" key="1">
    <source>
        <dbReference type="ARBA" id="ARBA00001973"/>
    </source>
</evidence>
<feature type="region of interest" description="Disordered" evidence="11">
    <location>
        <begin position="649"/>
        <end position="669"/>
    </location>
</feature>
<evidence type="ECO:0000256" key="5">
    <source>
        <dbReference type="ARBA" id="ARBA00023002"/>
    </source>
</evidence>
<evidence type="ECO:0000256" key="7">
    <source>
        <dbReference type="ARBA" id="ARBA00023033"/>
    </source>
</evidence>
<comment type="catalytic activity">
    <reaction evidence="10">
        <text>L-tyrosine + O2 = L-dopaquinone + H2O</text>
        <dbReference type="Rhea" id="RHEA:18117"/>
        <dbReference type="ChEBI" id="CHEBI:15377"/>
        <dbReference type="ChEBI" id="CHEBI:15379"/>
        <dbReference type="ChEBI" id="CHEBI:57924"/>
        <dbReference type="ChEBI" id="CHEBI:58315"/>
        <dbReference type="EC" id="1.14.18.1"/>
    </reaction>
</comment>
<dbReference type="InterPro" id="IPR008922">
    <property type="entry name" value="Di-copper_centre_dom_sf"/>
</dbReference>
<dbReference type="Proteomes" id="UP000295703">
    <property type="component" value="Unassembled WGS sequence"/>
</dbReference>
<accession>A0A4V3HTN3</accession>
<comment type="similarity">
    <text evidence="2">Belongs to the tyrosinase family.</text>
</comment>
<keyword evidence="5" id="KW-0560">Oxidoreductase</keyword>
<dbReference type="InterPro" id="IPR002227">
    <property type="entry name" value="Tyrosinase_Cu-bd"/>
</dbReference>
<dbReference type="PANTHER" id="PTHR11474:SF76">
    <property type="entry name" value="SHKT DOMAIN-CONTAINING PROTEIN"/>
    <property type="match status" value="1"/>
</dbReference>
<dbReference type="Gene3D" id="2.60.310.20">
    <property type="match status" value="1"/>
</dbReference>
<dbReference type="SUPFAM" id="SSF48056">
    <property type="entry name" value="Di-copper centre-containing domain"/>
    <property type="match status" value="1"/>
</dbReference>
<dbReference type="Pfam" id="PF00264">
    <property type="entry name" value="Tyrosinase"/>
    <property type="match status" value="1"/>
</dbReference>
<protein>
    <recommendedName>
        <fullName evidence="3">tyrosinase</fullName>
        <ecNumber evidence="3">1.14.18.1</ecNumber>
    </recommendedName>
</protein>
<dbReference type="PANTHER" id="PTHR11474">
    <property type="entry name" value="TYROSINASE FAMILY MEMBER"/>
    <property type="match status" value="1"/>
</dbReference>
<evidence type="ECO:0000256" key="6">
    <source>
        <dbReference type="ARBA" id="ARBA00023008"/>
    </source>
</evidence>
<reference evidence="14 15" key="1">
    <citation type="submission" date="2018-12" db="EMBL/GenBank/DDBJ databases">
        <title>Genome sequence and assembly of Colletotrichum trifolii.</title>
        <authorList>
            <person name="Gan P."/>
            <person name="Shirasu K."/>
        </authorList>
    </citation>
    <scope>NUCLEOTIDE SEQUENCE [LARGE SCALE GENOMIC DNA]</scope>
    <source>
        <strain evidence="14 15">543-2</strain>
    </source>
</reference>